<dbReference type="Proteomes" id="UP000521872">
    <property type="component" value="Unassembled WGS sequence"/>
</dbReference>
<evidence type="ECO:0000313" key="3">
    <source>
        <dbReference type="Proteomes" id="UP000521872"/>
    </source>
</evidence>
<keyword evidence="3" id="KW-1185">Reference proteome</keyword>
<sequence length="545" mass="60206">MTEHSPSRTNPVRAGDAGPSTSSETSKPSSSSSNTPVKPSYANYATWGQMRPPAYAGYSPASTNATMGQPSHSNIVSNPYAAHIYQPPTYNAPYSVPTVANPTTSSKTPATTAPRSESLPKPEMYKHWDEVLKKFLLKMKMTQTLKGFENDMLVLNSEWEQQVVIGALKEMVTGMQSILQRTNGKQKARDDDTQIDIISNEKQELDERKLSYVHLSNGVQPKTQSSINRSISQFLSRTRARNDASNRTEFLHTLAEEKRKLAETSEEDVGTITSCARVDAKPIDRDKQMKYDIAKNGEGPLTKTVKHDTARPYAVKSPAAYQNTGSSSSTTADDKLNERELTTKRKLPVDETDGGNRKRRKGKEKETPEMNEVGNVEEISMERATAERHPGLDARLSNLETHFALRYVPCPPRTLIARLKYLEDHLIKLEKEYPPWAALHFNQPNRGWPPPPRATPVIVPPQLRSFTSSTVPSGSIPSHQSPDTNNSVTAPIPSHNGSQSGQVAGPPAAKPRKGTSSLHKAVLDRLEVQKAMSEMSSNNKISRDS</sequence>
<feature type="compositionally biased region" description="Polar residues" evidence="1">
    <location>
        <begin position="320"/>
        <end position="331"/>
    </location>
</feature>
<evidence type="ECO:0000313" key="2">
    <source>
        <dbReference type="EMBL" id="KAF4621433.1"/>
    </source>
</evidence>
<proteinExistence type="predicted"/>
<organism evidence="2 3">
    <name type="scientific">Agrocybe pediades</name>
    <dbReference type="NCBI Taxonomy" id="84607"/>
    <lineage>
        <taxon>Eukaryota</taxon>
        <taxon>Fungi</taxon>
        <taxon>Dikarya</taxon>
        <taxon>Basidiomycota</taxon>
        <taxon>Agaricomycotina</taxon>
        <taxon>Agaricomycetes</taxon>
        <taxon>Agaricomycetidae</taxon>
        <taxon>Agaricales</taxon>
        <taxon>Agaricineae</taxon>
        <taxon>Strophariaceae</taxon>
        <taxon>Agrocybe</taxon>
    </lineage>
</organism>
<feature type="compositionally biased region" description="Low complexity" evidence="1">
    <location>
        <begin position="19"/>
        <end position="40"/>
    </location>
</feature>
<feature type="region of interest" description="Disordered" evidence="1">
    <location>
        <begin position="292"/>
        <end position="371"/>
    </location>
</feature>
<protein>
    <submittedName>
        <fullName evidence="2">Uncharacterized protein</fullName>
    </submittedName>
</protein>
<comment type="caution">
    <text evidence="2">The sequence shown here is derived from an EMBL/GenBank/DDBJ whole genome shotgun (WGS) entry which is preliminary data.</text>
</comment>
<feature type="region of interest" description="Disordered" evidence="1">
    <location>
        <begin position="101"/>
        <end position="120"/>
    </location>
</feature>
<feature type="compositionally biased region" description="Low complexity" evidence="1">
    <location>
        <begin position="101"/>
        <end position="116"/>
    </location>
</feature>
<name>A0A8H4VT16_9AGAR</name>
<reference evidence="2 3" key="1">
    <citation type="submission" date="2019-12" db="EMBL/GenBank/DDBJ databases">
        <authorList>
            <person name="Floudas D."/>
            <person name="Bentzer J."/>
            <person name="Ahren D."/>
            <person name="Johansson T."/>
            <person name="Persson P."/>
            <person name="Tunlid A."/>
        </authorList>
    </citation>
    <scope>NUCLEOTIDE SEQUENCE [LARGE SCALE GENOMIC DNA]</scope>
    <source>
        <strain evidence="2 3">CBS 102.39</strain>
    </source>
</reference>
<gene>
    <name evidence="2" type="ORF">D9613_000194</name>
</gene>
<feature type="compositionally biased region" description="Polar residues" evidence="1">
    <location>
        <begin position="464"/>
        <end position="502"/>
    </location>
</feature>
<dbReference type="EMBL" id="JAACJL010000015">
    <property type="protein sequence ID" value="KAF4621433.1"/>
    <property type="molecule type" value="Genomic_DNA"/>
</dbReference>
<feature type="compositionally biased region" description="Basic and acidic residues" evidence="1">
    <location>
        <begin position="332"/>
        <end position="349"/>
    </location>
</feature>
<feature type="region of interest" description="Disordered" evidence="1">
    <location>
        <begin position="1"/>
        <end position="41"/>
    </location>
</feature>
<evidence type="ECO:0000256" key="1">
    <source>
        <dbReference type="SAM" id="MobiDB-lite"/>
    </source>
</evidence>
<dbReference type="AlphaFoldDB" id="A0A8H4VT16"/>
<accession>A0A8H4VT16</accession>
<feature type="region of interest" description="Disordered" evidence="1">
    <location>
        <begin position="464"/>
        <end position="523"/>
    </location>
</feature>